<evidence type="ECO:0000313" key="2">
    <source>
        <dbReference type="EMBL" id="CAL0327524.1"/>
    </source>
</evidence>
<feature type="region of interest" description="Disordered" evidence="1">
    <location>
        <begin position="1"/>
        <end position="34"/>
    </location>
</feature>
<dbReference type="EMBL" id="CAXHTB010000020">
    <property type="protein sequence ID" value="CAL0327524.1"/>
    <property type="molecule type" value="Genomic_DNA"/>
</dbReference>
<protein>
    <submittedName>
        <fullName evidence="2">Uncharacterized protein</fullName>
    </submittedName>
</protein>
<evidence type="ECO:0000256" key="1">
    <source>
        <dbReference type="SAM" id="MobiDB-lite"/>
    </source>
</evidence>
<dbReference type="PANTHER" id="PTHR33443">
    <property type="entry name" value="ZGC:112980"/>
    <property type="match status" value="1"/>
</dbReference>
<reference evidence="2 3" key="1">
    <citation type="submission" date="2024-03" db="EMBL/GenBank/DDBJ databases">
        <authorList>
            <person name="Martinez-Hernandez J."/>
        </authorList>
    </citation>
    <scope>NUCLEOTIDE SEQUENCE [LARGE SCALE GENOMIC DNA]</scope>
</reference>
<proteinExistence type="predicted"/>
<organism evidence="2 3">
    <name type="scientific">Lupinus luteus</name>
    <name type="common">European yellow lupine</name>
    <dbReference type="NCBI Taxonomy" id="3873"/>
    <lineage>
        <taxon>Eukaryota</taxon>
        <taxon>Viridiplantae</taxon>
        <taxon>Streptophyta</taxon>
        <taxon>Embryophyta</taxon>
        <taxon>Tracheophyta</taxon>
        <taxon>Spermatophyta</taxon>
        <taxon>Magnoliopsida</taxon>
        <taxon>eudicotyledons</taxon>
        <taxon>Gunneridae</taxon>
        <taxon>Pentapetalae</taxon>
        <taxon>rosids</taxon>
        <taxon>fabids</taxon>
        <taxon>Fabales</taxon>
        <taxon>Fabaceae</taxon>
        <taxon>Papilionoideae</taxon>
        <taxon>50 kb inversion clade</taxon>
        <taxon>genistoids sensu lato</taxon>
        <taxon>core genistoids</taxon>
        <taxon>Genisteae</taxon>
        <taxon>Lupinus</taxon>
    </lineage>
</organism>
<keyword evidence="3" id="KW-1185">Reference proteome</keyword>
<gene>
    <name evidence="2" type="ORF">LLUT_LOCUS28584</name>
</gene>
<comment type="caution">
    <text evidence="2">The sequence shown here is derived from an EMBL/GenBank/DDBJ whole genome shotgun (WGS) entry which is preliminary data.</text>
</comment>
<dbReference type="InterPro" id="IPR053234">
    <property type="entry name" value="RPM1_Interactor"/>
</dbReference>
<feature type="compositionally biased region" description="Low complexity" evidence="1">
    <location>
        <begin position="9"/>
        <end position="23"/>
    </location>
</feature>
<dbReference type="PANTHER" id="PTHR33443:SF30">
    <property type="entry name" value="SARCOSINE DEHYDROGENASE-2C PROTEIN"/>
    <property type="match status" value="1"/>
</dbReference>
<accession>A0AAV1Y322</accession>
<name>A0AAV1Y322_LUPLU</name>
<dbReference type="AlphaFoldDB" id="A0AAV1Y322"/>
<dbReference type="Proteomes" id="UP001497480">
    <property type="component" value="Unassembled WGS sequence"/>
</dbReference>
<evidence type="ECO:0000313" key="3">
    <source>
        <dbReference type="Proteomes" id="UP001497480"/>
    </source>
</evidence>
<sequence>MATKRKRTTGSSVKSTKTTNQKTTPPPSPEPESPVRAIVCVTKIDDMKRFEDTEDCFILGFDPDETVAKSKSSLDKNYPLSDDVSIISEKGQVACRDFPHSRHQCSKFPFKTTPHVRHCEMCYCYVCDTAAPCRYWTLAMHCNAENVGSWNDQRKNVKKLFPVAAAAPYPHKI</sequence>